<accession>A0A6Y5YSB9</accession>
<dbReference type="AlphaFoldDB" id="A0A6Y5YSB9"/>
<evidence type="ECO:0000313" key="2">
    <source>
        <dbReference type="EMBL" id="HAE8320119.1"/>
    </source>
</evidence>
<sequence>MAGKRQHFIPRFLQRGFSIERNGKYFTNWYRKDYSKNNMIIENIGLENKFYSIFDDSSVDDKMTKEETYKYSRIVNGLLEQTFDLKDRKALSEFICHMEIRTKNIRDNIIDLYAYLCEQLRSRVFDKSTLVDYFQRALISNPEKIEILIQNELKKSLIPESLHGQFKKIFFENIQLWLPDAAEGIINNFLPKFERQIISAIPETVKKVQLNVLGSTADNKVKIYESLHYSILYTQEPLILGDSIVIFEVSGERKFKPFYEKNDILRSIYLPLDSHSLLYGASNLNDKPSINGINKIIAQCSVDFFISKHHSKNHDLLREEIGTNTFIVTNAYIDGILDEIIWNNLS</sequence>
<proteinExistence type="predicted"/>
<dbReference type="EMBL" id="DAAHMM010000009">
    <property type="protein sequence ID" value="HAB6613507.1"/>
    <property type="molecule type" value="Genomic_DNA"/>
</dbReference>
<reference evidence="1" key="1">
    <citation type="journal article" date="2018" name="Genome Biol.">
        <title>SKESA: strategic k-mer extension for scrupulous assemblies.</title>
        <authorList>
            <person name="Souvorov A."/>
            <person name="Agarwala R."/>
            <person name="Lipman D.J."/>
        </authorList>
    </citation>
    <scope>NUCLEOTIDE SEQUENCE</scope>
    <source>
        <strain evidence="2">IP 2/88</strain>
        <strain evidence="1">IP 33 K</strain>
    </source>
</reference>
<organism evidence="1">
    <name type="scientific">Salmonella enterica subsp. enterica serovar Paratyphi C</name>
    <dbReference type="NCBI Taxonomy" id="57046"/>
    <lineage>
        <taxon>Bacteria</taxon>
        <taxon>Pseudomonadati</taxon>
        <taxon>Pseudomonadota</taxon>
        <taxon>Gammaproteobacteria</taxon>
        <taxon>Enterobacterales</taxon>
        <taxon>Enterobacteriaceae</taxon>
        <taxon>Salmonella</taxon>
    </lineage>
</organism>
<dbReference type="EMBL" id="DAATGT010000009">
    <property type="protein sequence ID" value="HAE8320119.1"/>
    <property type="molecule type" value="Genomic_DNA"/>
</dbReference>
<dbReference type="InterPro" id="IPR025332">
    <property type="entry name" value="DUF4238"/>
</dbReference>
<comment type="caution">
    <text evidence="1">The sequence shown here is derived from an EMBL/GenBank/DDBJ whole genome shotgun (WGS) entry which is preliminary data.</text>
</comment>
<reference evidence="1" key="2">
    <citation type="submission" date="2018-07" db="EMBL/GenBank/DDBJ databases">
        <authorList>
            <consortium name="NCBI Pathogen Detection Project"/>
        </authorList>
    </citation>
    <scope>NUCLEOTIDE SEQUENCE</scope>
    <source>
        <strain evidence="2">IP 2/88</strain>
        <strain evidence="1">IP 33 K</strain>
    </source>
</reference>
<name>A0A6Y5YSB9_SALET</name>
<evidence type="ECO:0000313" key="1">
    <source>
        <dbReference type="EMBL" id="HAB6613507.1"/>
    </source>
</evidence>
<protein>
    <submittedName>
        <fullName evidence="1">DUF4238 domain-containing protein</fullName>
    </submittedName>
</protein>
<gene>
    <name evidence="2" type="ORF">GNB42_002741</name>
    <name evidence="1" type="ORF">GNB54_002443</name>
</gene>
<dbReference type="Pfam" id="PF14022">
    <property type="entry name" value="DUF4238"/>
    <property type="match status" value="1"/>
</dbReference>